<gene>
    <name evidence="2" type="ORF">M408DRAFT_326533</name>
</gene>
<feature type="compositionally biased region" description="Polar residues" evidence="1">
    <location>
        <begin position="124"/>
        <end position="142"/>
    </location>
</feature>
<sequence length="292" mass="32123">MSFIFQMDNAADQQPIASTSSSGRRLLVDYAPKPVALSEVSQRASPRSPSPRGIESWLASHGSSYLPHDQPTQQTRGPSPRRARPSNNRRFSFHSDSESSCGSSDSELEDDEAIFLQPRRHLSRQSSAQTGPVPAQTQTITRKLTPPIALTAQRPALPVVDLSAASGHVELQQQLQSHWSDDESEVFSEEEELTDEDEDESDDAEVEDGFWALHPDELEVPALVDDDESGPASTSTRSIPIPHAHTPARIGQGLMSRRLAPSSSPRRKTSMDGQSFWTPWMDRYLADAAARA</sequence>
<feature type="compositionally biased region" description="Acidic residues" evidence="1">
    <location>
        <begin position="182"/>
        <end position="208"/>
    </location>
</feature>
<keyword evidence="3" id="KW-1185">Reference proteome</keyword>
<dbReference type="HOGENOM" id="CLU_953635_0_0_1"/>
<organism evidence="2 3">
    <name type="scientific">Serendipita vermifera MAFF 305830</name>
    <dbReference type="NCBI Taxonomy" id="933852"/>
    <lineage>
        <taxon>Eukaryota</taxon>
        <taxon>Fungi</taxon>
        <taxon>Dikarya</taxon>
        <taxon>Basidiomycota</taxon>
        <taxon>Agaricomycotina</taxon>
        <taxon>Agaricomycetes</taxon>
        <taxon>Sebacinales</taxon>
        <taxon>Serendipitaceae</taxon>
        <taxon>Serendipita</taxon>
    </lineage>
</organism>
<accession>A0A0C3BMY5</accession>
<evidence type="ECO:0000313" key="2">
    <source>
        <dbReference type="EMBL" id="KIM32801.1"/>
    </source>
</evidence>
<evidence type="ECO:0000256" key="1">
    <source>
        <dbReference type="SAM" id="MobiDB-lite"/>
    </source>
</evidence>
<dbReference type="AlphaFoldDB" id="A0A0C3BMY5"/>
<name>A0A0C3BMY5_SERVB</name>
<feature type="region of interest" description="Disordered" evidence="1">
    <location>
        <begin position="223"/>
        <end position="274"/>
    </location>
</feature>
<dbReference type="Proteomes" id="UP000054097">
    <property type="component" value="Unassembled WGS sequence"/>
</dbReference>
<reference evidence="3" key="2">
    <citation type="submission" date="2015-01" db="EMBL/GenBank/DDBJ databases">
        <title>Evolutionary Origins and Diversification of the Mycorrhizal Mutualists.</title>
        <authorList>
            <consortium name="DOE Joint Genome Institute"/>
            <consortium name="Mycorrhizal Genomics Consortium"/>
            <person name="Kohler A."/>
            <person name="Kuo A."/>
            <person name="Nagy L.G."/>
            <person name="Floudas D."/>
            <person name="Copeland A."/>
            <person name="Barry K.W."/>
            <person name="Cichocki N."/>
            <person name="Veneault-Fourrey C."/>
            <person name="LaButti K."/>
            <person name="Lindquist E.A."/>
            <person name="Lipzen A."/>
            <person name="Lundell T."/>
            <person name="Morin E."/>
            <person name="Murat C."/>
            <person name="Riley R."/>
            <person name="Ohm R."/>
            <person name="Sun H."/>
            <person name="Tunlid A."/>
            <person name="Henrissat B."/>
            <person name="Grigoriev I.V."/>
            <person name="Hibbett D.S."/>
            <person name="Martin F."/>
        </authorList>
    </citation>
    <scope>NUCLEOTIDE SEQUENCE [LARGE SCALE GENOMIC DNA]</scope>
    <source>
        <strain evidence="3">MAFF 305830</strain>
    </source>
</reference>
<feature type="compositionally biased region" description="Polar residues" evidence="1">
    <location>
        <begin position="11"/>
        <end position="23"/>
    </location>
</feature>
<protein>
    <submittedName>
        <fullName evidence="2">Uncharacterized protein</fullName>
    </submittedName>
</protein>
<feature type="compositionally biased region" description="Low complexity" evidence="1">
    <location>
        <begin position="43"/>
        <end position="52"/>
    </location>
</feature>
<feature type="region of interest" description="Disordered" evidence="1">
    <location>
        <begin position="174"/>
        <end position="210"/>
    </location>
</feature>
<feature type="region of interest" description="Disordered" evidence="1">
    <location>
        <begin position="1"/>
        <end position="147"/>
    </location>
</feature>
<evidence type="ECO:0000313" key="3">
    <source>
        <dbReference type="Proteomes" id="UP000054097"/>
    </source>
</evidence>
<dbReference type="EMBL" id="KN824279">
    <property type="protein sequence ID" value="KIM32801.1"/>
    <property type="molecule type" value="Genomic_DNA"/>
</dbReference>
<proteinExistence type="predicted"/>
<reference evidence="2 3" key="1">
    <citation type="submission" date="2014-04" db="EMBL/GenBank/DDBJ databases">
        <authorList>
            <consortium name="DOE Joint Genome Institute"/>
            <person name="Kuo A."/>
            <person name="Zuccaro A."/>
            <person name="Kohler A."/>
            <person name="Nagy L.G."/>
            <person name="Floudas D."/>
            <person name="Copeland A."/>
            <person name="Barry K.W."/>
            <person name="Cichocki N."/>
            <person name="Veneault-Fourrey C."/>
            <person name="LaButti K."/>
            <person name="Lindquist E.A."/>
            <person name="Lipzen A."/>
            <person name="Lundell T."/>
            <person name="Morin E."/>
            <person name="Murat C."/>
            <person name="Sun H."/>
            <person name="Tunlid A."/>
            <person name="Henrissat B."/>
            <person name="Grigoriev I.V."/>
            <person name="Hibbett D.S."/>
            <person name="Martin F."/>
            <person name="Nordberg H.P."/>
            <person name="Cantor M.N."/>
            <person name="Hua S.X."/>
        </authorList>
    </citation>
    <scope>NUCLEOTIDE SEQUENCE [LARGE SCALE GENOMIC DNA]</scope>
    <source>
        <strain evidence="2 3">MAFF 305830</strain>
    </source>
</reference>